<feature type="domain" description="Bet v I/Major latex protein" evidence="1">
    <location>
        <begin position="26"/>
        <end position="67"/>
    </location>
</feature>
<protein>
    <recommendedName>
        <fullName evidence="1">Bet v I/Major latex protein domain-containing protein</fullName>
    </recommendedName>
</protein>
<keyword evidence="3" id="KW-1185">Reference proteome</keyword>
<reference evidence="2" key="1">
    <citation type="submission" date="2020-09" db="EMBL/GenBank/DDBJ databases">
        <title>Genome-Enabled Discovery of Anthraquinone Biosynthesis in Senna tora.</title>
        <authorList>
            <person name="Kang S.-H."/>
            <person name="Pandey R.P."/>
            <person name="Lee C.-M."/>
            <person name="Sim J.-S."/>
            <person name="Jeong J.-T."/>
            <person name="Choi B.-S."/>
            <person name="Jung M."/>
            <person name="Ginzburg D."/>
            <person name="Zhao K."/>
            <person name="Won S.Y."/>
            <person name="Oh T.-J."/>
            <person name="Yu Y."/>
            <person name="Kim N.-H."/>
            <person name="Lee O.R."/>
            <person name="Lee T.-H."/>
            <person name="Bashyal P."/>
            <person name="Kim T.-S."/>
            <person name="Lee W.-H."/>
            <person name="Kawkins C."/>
            <person name="Kim C.-K."/>
            <person name="Kim J.S."/>
            <person name="Ahn B.O."/>
            <person name="Rhee S.Y."/>
            <person name="Sohng J.K."/>
        </authorList>
    </citation>
    <scope>NUCLEOTIDE SEQUENCE</scope>
    <source>
        <tissue evidence="2">Leaf</tissue>
    </source>
</reference>
<accession>A0A834SVS0</accession>
<sequence>MQTRQFYSITLMERVWRPQIQKLEVKVVENDEDAIVKCNDKYDKVHRAIPPPQDHLDFLTKLIKDVEPIFSGCRF</sequence>
<proteinExistence type="predicted"/>
<evidence type="ECO:0000259" key="1">
    <source>
        <dbReference type="Pfam" id="PF00407"/>
    </source>
</evidence>
<dbReference type="EMBL" id="JAAIUW010000011">
    <property type="protein sequence ID" value="KAF7808697.1"/>
    <property type="molecule type" value="Genomic_DNA"/>
</dbReference>
<comment type="caution">
    <text evidence="2">The sequence shown here is derived from an EMBL/GenBank/DDBJ whole genome shotgun (WGS) entry which is preliminary data.</text>
</comment>
<dbReference type="InterPro" id="IPR023393">
    <property type="entry name" value="START-like_dom_sf"/>
</dbReference>
<gene>
    <name evidence="2" type="ORF">G2W53_035440</name>
</gene>
<dbReference type="SUPFAM" id="SSF55961">
    <property type="entry name" value="Bet v1-like"/>
    <property type="match status" value="1"/>
</dbReference>
<name>A0A834SVS0_9FABA</name>
<evidence type="ECO:0000313" key="2">
    <source>
        <dbReference type="EMBL" id="KAF7808697.1"/>
    </source>
</evidence>
<dbReference type="InterPro" id="IPR000916">
    <property type="entry name" value="Bet_v_I/MLP"/>
</dbReference>
<dbReference type="Pfam" id="PF00407">
    <property type="entry name" value="Bet_v_1"/>
    <property type="match status" value="1"/>
</dbReference>
<dbReference type="AlphaFoldDB" id="A0A834SVS0"/>
<dbReference type="Gene3D" id="3.30.530.20">
    <property type="match status" value="1"/>
</dbReference>
<evidence type="ECO:0000313" key="3">
    <source>
        <dbReference type="Proteomes" id="UP000634136"/>
    </source>
</evidence>
<organism evidence="2 3">
    <name type="scientific">Senna tora</name>
    <dbReference type="NCBI Taxonomy" id="362788"/>
    <lineage>
        <taxon>Eukaryota</taxon>
        <taxon>Viridiplantae</taxon>
        <taxon>Streptophyta</taxon>
        <taxon>Embryophyta</taxon>
        <taxon>Tracheophyta</taxon>
        <taxon>Spermatophyta</taxon>
        <taxon>Magnoliopsida</taxon>
        <taxon>eudicotyledons</taxon>
        <taxon>Gunneridae</taxon>
        <taxon>Pentapetalae</taxon>
        <taxon>rosids</taxon>
        <taxon>fabids</taxon>
        <taxon>Fabales</taxon>
        <taxon>Fabaceae</taxon>
        <taxon>Caesalpinioideae</taxon>
        <taxon>Cassia clade</taxon>
        <taxon>Senna</taxon>
    </lineage>
</organism>
<dbReference type="Proteomes" id="UP000634136">
    <property type="component" value="Unassembled WGS sequence"/>
</dbReference>
<dbReference type="GO" id="GO:0006952">
    <property type="term" value="P:defense response"/>
    <property type="evidence" value="ECO:0007669"/>
    <property type="project" value="InterPro"/>
</dbReference>